<organism evidence="1 2">
    <name type="scientific">Gossypium raimondii</name>
    <name type="common">Peruvian cotton</name>
    <name type="synonym">Gossypium klotzschianum subsp. raimondii</name>
    <dbReference type="NCBI Taxonomy" id="29730"/>
    <lineage>
        <taxon>Eukaryota</taxon>
        <taxon>Viridiplantae</taxon>
        <taxon>Streptophyta</taxon>
        <taxon>Embryophyta</taxon>
        <taxon>Tracheophyta</taxon>
        <taxon>Spermatophyta</taxon>
        <taxon>Magnoliopsida</taxon>
        <taxon>eudicotyledons</taxon>
        <taxon>Gunneridae</taxon>
        <taxon>Pentapetalae</taxon>
        <taxon>rosids</taxon>
        <taxon>malvids</taxon>
        <taxon>Malvales</taxon>
        <taxon>Malvaceae</taxon>
        <taxon>Malvoideae</taxon>
        <taxon>Gossypium</taxon>
    </lineage>
</organism>
<proteinExistence type="predicted"/>
<gene>
    <name evidence="1" type="ORF">Gorai_003470</name>
</gene>
<evidence type="ECO:0000313" key="2">
    <source>
        <dbReference type="Proteomes" id="UP000593578"/>
    </source>
</evidence>
<evidence type="ECO:0000313" key="1">
    <source>
        <dbReference type="EMBL" id="MBA0603320.1"/>
    </source>
</evidence>
<protein>
    <submittedName>
        <fullName evidence="1">Uncharacterized protein</fullName>
    </submittedName>
</protein>
<sequence length="25" mass="2992">MILLSKTFSCLRRPDCNCRKHPSWV</sequence>
<accession>A0A7J8QPW3</accession>
<name>A0A7J8QPW3_GOSRA</name>
<dbReference type="Proteomes" id="UP000593578">
    <property type="component" value="Unassembled WGS sequence"/>
</dbReference>
<comment type="caution">
    <text evidence="1">The sequence shown here is derived from an EMBL/GenBank/DDBJ whole genome shotgun (WGS) entry which is preliminary data.</text>
</comment>
<dbReference type="AlphaFoldDB" id="A0A7J8QPW3"/>
<reference evidence="1 2" key="1">
    <citation type="journal article" date="2019" name="Genome Biol. Evol.">
        <title>Insights into the evolution of the New World diploid cottons (Gossypium, subgenus Houzingenia) based on genome sequencing.</title>
        <authorList>
            <person name="Grover C.E."/>
            <person name="Arick M.A. 2nd"/>
            <person name="Thrash A."/>
            <person name="Conover J.L."/>
            <person name="Sanders W.S."/>
            <person name="Peterson D.G."/>
            <person name="Frelichowski J.E."/>
            <person name="Scheffler J.A."/>
            <person name="Scheffler B.E."/>
            <person name="Wendel J.F."/>
        </authorList>
    </citation>
    <scope>NUCLEOTIDE SEQUENCE [LARGE SCALE GENOMIC DNA]</scope>
    <source>
        <strain evidence="1">8</strain>
        <tissue evidence="1">Leaf</tissue>
    </source>
</reference>
<dbReference type="EMBL" id="JABEZZ010000013">
    <property type="protein sequence ID" value="MBA0603320.1"/>
    <property type="molecule type" value="Genomic_DNA"/>
</dbReference>